<keyword evidence="2" id="KW-1185">Reference proteome</keyword>
<feature type="non-terminal residue" evidence="1">
    <location>
        <position position="1"/>
    </location>
</feature>
<dbReference type="EMBL" id="JASCZI010213395">
    <property type="protein sequence ID" value="MED6201240.1"/>
    <property type="molecule type" value="Genomic_DNA"/>
</dbReference>
<reference evidence="1 2" key="1">
    <citation type="journal article" date="2023" name="Plants (Basel)">
        <title>Bridging the Gap: Combining Genomics and Transcriptomics Approaches to Understand Stylosanthes scabra, an Orphan Legume from the Brazilian Caatinga.</title>
        <authorList>
            <person name="Ferreira-Neto J.R.C."/>
            <person name="da Silva M.D."/>
            <person name="Binneck E."/>
            <person name="de Melo N.F."/>
            <person name="da Silva R.H."/>
            <person name="de Melo A.L.T.M."/>
            <person name="Pandolfi V."/>
            <person name="Bustamante F.O."/>
            <person name="Brasileiro-Vidal A.C."/>
            <person name="Benko-Iseppon A.M."/>
        </authorList>
    </citation>
    <scope>NUCLEOTIDE SEQUENCE [LARGE SCALE GENOMIC DNA]</scope>
    <source>
        <tissue evidence="1">Leaves</tissue>
    </source>
</reference>
<dbReference type="Proteomes" id="UP001341840">
    <property type="component" value="Unassembled WGS sequence"/>
</dbReference>
<protein>
    <submittedName>
        <fullName evidence="1">Uncharacterized protein</fullName>
    </submittedName>
</protein>
<organism evidence="1 2">
    <name type="scientific">Stylosanthes scabra</name>
    <dbReference type="NCBI Taxonomy" id="79078"/>
    <lineage>
        <taxon>Eukaryota</taxon>
        <taxon>Viridiplantae</taxon>
        <taxon>Streptophyta</taxon>
        <taxon>Embryophyta</taxon>
        <taxon>Tracheophyta</taxon>
        <taxon>Spermatophyta</taxon>
        <taxon>Magnoliopsida</taxon>
        <taxon>eudicotyledons</taxon>
        <taxon>Gunneridae</taxon>
        <taxon>Pentapetalae</taxon>
        <taxon>rosids</taxon>
        <taxon>fabids</taxon>
        <taxon>Fabales</taxon>
        <taxon>Fabaceae</taxon>
        <taxon>Papilionoideae</taxon>
        <taxon>50 kb inversion clade</taxon>
        <taxon>dalbergioids sensu lato</taxon>
        <taxon>Dalbergieae</taxon>
        <taxon>Pterocarpus clade</taxon>
        <taxon>Stylosanthes</taxon>
    </lineage>
</organism>
<proteinExistence type="predicted"/>
<sequence>DDRNTCWKCWLMPFSSLGTISHSFVILLDPIYLSECHEFLFEKISYIRHKLPTQLLEVAHATLQGAQVAHAALRLPTQLKPQNHPNRRPELEF</sequence>
<gene>
    <name evidence="1" type="ORF">PIB30_092891</name>
</gene>
<evidence type="ECO:0000313" key="1">
    <source>
        <dbReference type="EMBL" id="MED6201240.1"/>
    </source>
</evidence>
<name>A0ABU6XUT6_9FABA</name>
<comment type="caution">
    <text evidence="1">The sequence shown here is derived from an EMBL/GenBank/DDBJ whole genome shotgun (WGS) entry which is preliminary data.</text>
</comment>
<evidence type="ECO:0000313" key="2">
    <source>
        <dbReference type="Proteomes" id="UP001341840"/>
    </source>
</evidence>
<accession>A0ABU6XUT6</accession>